<sequence length="83" mass="9403">MYMEKVPQPCPCGECSLKNPRLLDYPLFVAFGGHVFCSLLLDGPVIQFFPWQPLEGMRRVSINRLVRLLNILWVVLAVAGICL</sequence>
<keyword evidence="1" id="KW-1133">Transmembrane helix</keyword>
<evidence type="ECO:0000313" key="2">
    <source>
        <dbReference type="EMBL" id="CAK9008547.1"/>
    </source>
</evidence>
<keyword evidence="1" id="KW-0472">Membrane</keyword>
<accession>A0ABP0J2E9</accession>
<proteinExistence type="predicted"/>
<organism evidence="2 3">
    <name type="scientific">Durusdinium trenchii</name>
    <dbReference type="NCBI Taxonomy" id="1381693"/>
    <lineage>
        <taxon>Eukaryota</taxon>
        <taxon>Sar</taxon>
        <taxon>Alveolata</taxon>
        <taxon>Dinophyceae</taxon>
        <taxon>Suessiales</taxon>
        <taxon>Symbiodiniaceae</taxon>
        <taxon>Durusdinium</taxon>
    </lineage>
</organism>
<evidence type="ECO:0000313" key="3">
    <source>
        <dbReference type="Proteomes" id="UP001642464"/>
    </source>
</evidence>
<feature type="transmembrane region" description="Helical" evidence="1">
    <location>
        <begin position="61"/>
        <end position="81"/>
    </location>
</feature>
<gene>
    <name evidence="2" type="ORF">SCF082_LOCUS9906</name>
</gene>
<comment type="caution">
    <text evidence="2">The sequence shown here is derived from an EMBL/GenBank/DDBJ whole genome shotgun (WGS) entry which is preliminary data.</text>
</comment>
<evidence type="ECO:0000256" key="1">
    <source>
        <dbReference type="SAM" id="Phobius"/>
    </source>
</evidence>
<protein>
    <submittedName>
        <fullName evidence="2">Uncharacterized protein</fullName>
    </submittedName>
</protein>
<keyword evidence="3" id="KW-1185">Reference proteome</keyword>
<dbReference type="Proteomes" id="UP001642464">
    <property type="component" value="Unassembled WGS sequence"/>
</dbReference>
<name>A0ABP0J2E9_9DINO</name>
<reference evidence="2 3" key="1">
    <citation type="submission" date="2024-02" db="EMBL/GenBank/DDBJ databases">
        <authorList>
            <person name="Chen Y."/>
            <person name="Shah S."/>
            <person name="Dougan E. K."/>
            <person name="Thang M."/>
            <person name="Chan C."/>
        </authorList>
    </citation>
    <scope>NUCLEOTIDE SEQUENCE [LARGE SCALE GENOMIC DNA]</scope>
</reference>
<dbReference type="EMBL" id="CAXAMM010005780">
    <property type="protein sequence ID" value="CAK9008547.1"/>
    <property type="molecule type" value="Genomic_DNA"/>
</dbReference>
<keyword evidence="1" id="KW-0812">Transmembrane</keyword>